<evidence type="ECO:0000313" key="2">
    <source>
        <dbReference type="Proteomes" id="UP001141806"/>
    </source>
</evidence>
<reference evidence="1" key="1">
    <citation type="journal article" date="2023" name="Plant J.">
        <title>The genome of the king protea, Protea cynaroides.</title>
        <authorList>
            <person name="Chang J."/>
            <person name="Duong T.A."/>
            <person name="Schoeman C."/>
            <person name="Ma X."/>
            <person name="Roodt D."/>
            <person name="Barker N."/>
            <person name="Li Z."/>
            <person name="Van de Peer Y."/>
            <person name="Mizrachi E."/>
        </authorList>
    </citation>
    <scope>NUCLEOTIDE SEQUENCE</scope>
    <source>
        <tissue evidence="1">Young leaves</tissue>
    </source>
</reference>
<gene>
    <name evidence="1" type="ORF">NE237_012686</name>
</gene>
<dbReference type="Proteomes" id="UP001141806">
    <property type="component" value="Unassembled WGS sequence"/>
</dbReference>
<protein>
    <submittedName>
        <fullName evidence="1">Uncharacterized protein</fullName>
    </submittedName>
</protein>
<organism evidence="1 2">
    <name type="scientific">Protea cynaroides</name>
    <dbReference type="NCBI Taxonomy" id="273540"/>
    <lineage>
        <taxon>Eukaryota</taxon>
        <taxon>Viridiplantae</taxon>
        <taxon>Streptophyta</taxon>
        <taxon>Embryophyta</taxon>
        <taxon>Tracheophyta</taxon>
        <taxon>Spermatophyta</taxon>
        <taxon>Magnoliopsida</taxon>
        <taxon>Proteales</taxon>
        <taxon>Proteaceae</taxon>
        <taxon>Protea</taxon>
    </lineage>
</organism>
<evidence type="ECO:0000313" key="1">
    <source>
        <dbReference type="EMBL" id="KAJ4955903.1"/>
    </source>
</evidence>
<dbReference type="AlphaFoldDB" id="A0A9Q0GXY2"/>
<accession>A0A9Q0GXY2</accession>
<proteinExistence type="predicted"/>
<comment type="caution">
    <text evidence="1">The sequence shown here is derived from an EMBL/GenBank/DDBJ whole genome shotgun (WGS) entry which is preliminary data.</text>
</comment>
<keyword evidence="2" id="KW-1185">Reference proteome</keyword>
<name>A0A9Q0GXY2_9MAGN</name>
<dbReference type="EMBL" id="JAMYWD010000011">
    <property type="protein sequence ID" value="KAJ4955903.1"/>
    <property type="molecule type" value="Genomic_DNA"/>
</dbReference>
<sequence>MLPKLAISVSASFLSVSISNHRFTDRTYQILSPSISRFILSLEYRTIYILRKGNQKNNLYVKTCNTFLVPKSNKSLSVYGFTCRESRSNFSQLGRSSDRNPVIFGIVD</sequence>